<evidence type="ECO:0000256" key="1">
    <source>
        <dbReference type="SAM" id="MobiDB-lite"/>
    </source>
</evidence>
<reference evidence="2 3" key="1">
    <citation type="journal article" date="2017" name="Nat. Commun.">
        <title>Genome assembly with in vitro proximity ligation data and whole-genome triplication in lettuce.</title>
        <authorList>
            <person name="Reyes-Chin-Wo S."/>
            <person name="Wang Z."/>
            <person name="Yang X."/>
            <person name="Kozik A."/>
            <person name="Arikit S."/>
            <person name="Song C."/>
            <person name="Xia L."/>
            <person name="Froenicke L."/>
            <person name="Lavelle D.O."/>
            <person name="Truco M.J."/>
            <person name="Xia R."/>
            <person name="Zhu S."/>
            <person name="Xu C."/>
            <person name="Xu H."/>
            <person name="Xu X."/>
            <person name="Cox K."/>
            <person name="Korf I."/>
            <person name="Meyers B.C."/>
            <person name="Michelmore R.W."/>
        </authorList>
    </citation>
    <scope>NUCLEOTIDE SEQUENCE [LARGE SCALE GENOMIC DNA]</scope>
    <source>
        <strain evidence="3">cv. Salinas</strain>
        <tissue evidence="2">Seedlings</tissue>
    </source>
</reference>
<accession>A0A9R1W740</accession>
<dbReference type="EMBL" id="NBSK02000003">
    <property type="protein sequence ID" value="KAJ0218388.1"/>
    <property type="molecule type" value="Genomic_DNA"/>
</dbReference>
<organism evidence="2 3">
    <name type="scientific">Lactuca sativa</name>
    <name type="common">Garden lettuce</name>
    <dbReference type="NCBI Taxonomy" id="4236"/>
    <lineage>
        <taxon>Eukaryota</taxon>
        <taxon>Viridiplantae</taxon>
        <taxon>Streptophyta</taxon>
        <taxon>Embryophyta</taxon>
        <taxon>Tracheophyta</taxon>
        <taxon>Spermatophyta</taxon>
        <taxon>Magnoliopsida</taxon>
        <taxon>eudicotyledons</taxon>
        <taxon>Gunneridae</taxon>
        <taxon>Pentapetalae</taxon>
        <taxon>asterids</taxon>
        <taxon>campanulids</taxon>
        <taxon>Asterales</taxon>
        <taxon>Asteraceae</taxon>
        <taxon>Cichorioideae</taxon>
        <taxon>Cichorieae</taxon>
        <taxon>Lactucinae</taxon>
        <taxon>Lactuca</taxon>
    </lineage>
</organism>
<dbReference type="AlphaFoldDB" id="A0A9R1W740"/>
<proteinExistence type="predicted"/>
<keyword evidence="3" id="KW-1185">Reference proteome</keyword>
<dbReference type="Proteomes" id="UP000235145">
    <property type="component" value="Unassembled WGS sequence"/>
</dbReference>
<gene>
    <name evidence="2" type="ORF">LSAT_V11C300134140</name>
</gene>
<feature type="compositionally biased region" description="Acidic residues" evidence="1">
    <location>
        <begin position="94"/>
        <end position="113"/>
    </location>
</feature>
<evidence type="ECO:0000313" key="3">
    <source>
        <dbReference type="Proteomes" id="UP000235145"/>
    </source>
</evidence>
<sequence length="183" mass="21075">MYLEIRMLQKSMRSSITANLILIFQKNWIMSTLYQLHMNVVLYFLCRVDHFGNSNMQEWLHEHKDEVVGNIEEEVLDGAGLIKEVATGHRDVDEVNDEEDNGEEDEGADDDEDGHGNPYFFKKDNGLQFYMGENTGVGKLLEEDMGDNEDVYPNLPNIFNDKMSVRLLREEVKTTFGIDVSMS</sequence>
<comment type="caution">
    <text evidence="2">The sequence shown here is derived from an EMBL/GenBank/DDBJ whole genome shotgun (WGS) entry which is preliminary data.</text>
</comment>
<feature type="region of interest" description="Disordered" evidence="1">
    <location>
        <begin position="88"/>
        <end position="117"/>
    </location>
</feature>
<name>A0A9R1W740_LACSA</name>
<evidence type="ECO:0000313" key="2">
    <source>
        <dbReference type="EMBL" id="KAJ0218388.1"/>
    </source>
</evidence>
<protein>
    <submittedName>
        <fullName evidence="2">Uncharacterized protein</fullName>
    </submittedName>
</protein>